<evidence type="ECO:0000313" key="2">
    <source>
        <dbReference type="Proteomes" id="UP000198892"/>
    </source>
</evidence>
<dbReference type="AlphaFoldDB" id="A0A1I5W3S2"/>
<dbReference type="STRING" id="1884432.SAMN05518683_11847"/>
<dbReference type="InterPro" id="IPR012347">
    <property type="entry name" value="Ferritin-like"/>
</dbReference>
<sequence length="336" mass="38199">MDKQGHLTSAEIGNLWTSYMNNSMSTVMLSFMLQHIQDKEIKEAVQKSYDIAQRYLEEIRSFFEAEAYVMPDGFSEGDVHMDAPWLFSDIFCLTYVHHMSKVGMINYGGFLGMSRREDIRSFYTRLLSDTSSLYNHTTETAVSKGIHATYPYLEVPKEQEYIEGKRYLSGLNPLRNKRALNAVEIAYLYMNILTNTIGEKLAIAFAQTSMSKEIQDYMIRGKDIATKHIKIFASTLEENDIVAARLPDLGVSGSTTRTFSDKLMMFHMSVLTAAGTGNYALAAASSLRTDLALNYERLSLEVARYAKSGVEIMIKHNWMEQPPETADRDKLSRKKE</sequence>
<dbReference type="EMBL" id="FOXD01000018">
    <property type="protein sequence ID" value="SFQ13926.1"/>
    <property type="molecule type" value="Genomic_DNA"/>
</dbReference>
<keyword evidence="2" id="KW-1185">Reference proteome</keyword>
<dbReference type="Gene3D" id="1.20.1260.10">
    <property type="match status" value="2"/>
</dbReference>
<proteinExistence type="predicted"/>
<name>A0A1I5W3S2_9BACI</name>
<evidence type="ECO:0008006" key="3">
    <source>
        <dbReference type="Google" id="ProtNLM"/>
    </source>
</evidence>
<organism evidence="1 2">
    <name type="scientific">Salibacterium halotolerans</name>
    <dbReference type="NCBI Taxonomy" id="1884432"/>
    <lineage>
        <taxon>Bacteria</taxon>
        <taxon>Bacillati</taxon>
        <taxon>Bacillota</taxon>
        <taxon>Bacilli</taxon>
        <taxon>Bacillales</taxon>
        <taxon>Bacillaceae</taxon>
    </lineage>
</organism>
<dbReference type="InterPro" id="IPR021617">
    <property type="entry name" value="DUF3231"/>
</dbReference>
<protein>
    <recommendedName>
        <fullName evidence="3">DUF3231 family protein</fullName>
    </recommendedName>
</protein>
<accession>A0A1I5W3S2</accession>
<reference evidence="2" key="1">
    <citation type="submission" date="2016-10" db="EMBL/GenBank/DDBJ databases">
        <authorList>
            <person name="Varghese N."/>
            <person name="Submissions S."/>
        </authorList>
    </citation>
    <scope>NUCLEOTIDE SEQUENCE [LARGE SCALE GENOMIC DNA]</scope>
    <source>
        <strain evidence="2">S7</strain>
    </source>
</reference>
<dbReference type="Pfam" id="PF11553">
    <property type="entry name" value="DUF3231"/>
    <property type="match status" value="2"/>
</dbReference>
<dbReference type="Proteomes" id="UP000198892">
    <property type="component" value="Unassembled WGS sequence"/>
</dbReference>
<gene>
    <name evidence="1" type="ORF">SAMN05518683_11847</name>
</gene>
<evidence type="ECO:0000313" key="1">
    <source>
        <dbReference type="EMBL" id="SFQ13926.1"/>
    </source>
</evidence>